<dbReference type="Pfam" id="PF08751">
    <property type="entry name" value="TrwC"/>
    <property type="match status" value="1"/>
</dbReference>
<organism evidence="2 3">
    <name type="scientific">Leptospirillum ferriphilum</name>
    <dbReference type="NCBI Taxonomy" id="178606"/>
    <lineage>
        <taxon>Bacteria</taxon>
        <taxon>Pseudomonadati</taxon>
        <taxon>Nitrospirota</taxon>
        <taxon>Nitrospiria</taxon>
        <taxon>Nitrospirales</taxon>
        <taxon>Nitrospiraceae</taxon>
        <taxon>Leptospirillum</taxon>
    </lineage>
</organism>
<evidence type="ECO:0000259" key="1">
    <source>
        <dbReference type="Pfam" id="PF08751"/>
    </source>
</evidence>
<dbReference type="SUPFAM" id="SSF55464">
    <property type="entry name" value="Origin of replication-binding domain, RBD-like"/>
    <property type="match status" value="1"/>
</dbReference>
<sequence length="112" mass="12645">MKLLAATYRYGSSRELDPQIHTHLMLQNLGLRADGTWGALNEKELFEFKALGAVYRAELVSELAKGLGFEIEADREYSRIVGIPKELGEEFSKRREQIEAAKRIGSGEWGCE</sequence>
<evidence type="ECO:0000313" key="3">
    <source>
        <dbReference type="Proteomes" id="UP000188586"/>
    </source>
</evidence>
<dbReference type="GO" id="GO:0004803">
    <property type="term" value="F:transposase activity"/>
    <property type="evidence" value="ECO:0007669"/>
    <property type="project" value="InterPro"/>
</dbReference>
<accession>A0A1V3SWZ9</accession>
<dbReference type="GO" id="GO:0003677">
    <property type="term" value="F:DNA binding"/>
    <property type="evidence" value="ECO:0007669"/>
    <property type="project" value="InterPro"/>
</dbReference>
<proteinExistence type="predicted"/>
<dbReference type="GO" id="GO:0006313">
    <property type="term" value="P:DNA transposition"/>
    <property type="evidence" value="ECO:0007669"/>
    <property type="project" value="InterPro"/>
</dbReference>
<dbReference type="AlphaFoldDB" id="A0A1V3SWZ9"/>
<gene>
    <name evidence="2" type="ORF">BOX24_02955</name>
</gene>
<protein>
    <recommendedName>
        <fullName evidence="1">TrwC relaxase domain-containing protein</fullName>
    </recommendedName>
</protein>
<name>A0A1V3SWZ9_9BACT</name>
<feature type="domain" description="TrwC relaxase" evidence="1">
    <location>
        <begin position="2"/>
        <end position="102"/>
    </location>
</feature>
<dbReference type="Proteomes" id="UP000188586">
    <property type="component" value="Unassembled WGS sequence"/>
</dbReference>
<dbReference type="InterPro" id="IPR014862">
    <property type="entry name" value="TrwC"/>
</dbReference>
<dbReference type="EMBL" id="MPOJ01000006">
    <property type="protein sequence ID" value="OOH73967.1"/>
    <property type="molecule type" value="Genomic_DNA"/>
</dbReference>
<reference evidence="2 3" key="1">
    <citation type="submission" date="2016-11" db="EMBL/GenBank/DDBJ databases">
        <title>Comparative genomics of co-occurring bacteria in distinct bioleaching systems unravels niche-specific adaptation.</title>
        <authorList>
            <person name="Zhang X."/>
            <person name="Liu X."/>
            <person name="Yin H."/>
        </authorList>
    </citation>
    <scope>NUCLEOTIDE SEQUENCE [LARGE SCALE GENOMIC DNA]</scope>
    <source>
        <strain evidence="2 3">DX</strain>
    </source>
</reference>
<comment type="caution">
    <text evidence="2">The sequence shown here is derived from an EMBL/GenBank/DDBJ whole genome shotgun (WGS) entry which is preliminary data.</text>
</comment>
<evidence type="ECO:0000313" key="2">
    <source>
        <dbReference type="EMBL" id="OOH73967.1"/>
    </source>
</evidence>